<dbReference type="Pfam" id="PF00534">
    <property type="entry name" value="Glycos_transf_1"/>
    <property type="match status" value="1"/>
</dbReference>
<dbReference type="InterPro" id="IPR023881">
    <property type="entry name" value="Thiol_BshA"/>
</dbReference>
<sequence length="382" mass="42244">MKIGITCYPTYGGSGVVATELGIELAARGHDIHFITSSQPFRLTGRESNIHFHEVSVSNYPLFEYPPYDLALATRMAEVAEFYSLDLLHVHYAIPHSVSALLARQMLVARGRTLPFITTLHGTDITLVGLDRSYLPITKFAIEQSDGVTSISSYLRDRTREAFNVSSEIEVIRNFVNCDVYSPDAAKIAAMRPRFAASEEKLLAHLSNFRPVKRVTDVVEVFARVSHAMPARLMLIGDGPDRSAAEYLAHRLGVRDRIHFLGKQENVNDLLPLADLMIMPSEMESFGLAALEAMACGVPAIATRVGGVPELIDDQINGLLFPIGDVEAMATAAIDLLHDEPRLSTMAAAARKTAQDRFCASRIIPLYEDYYQRVIDRTSTHP</sequence>
<evidence type="ECO:0000259" key="2">
    <source>
        <dbReference type="Pfam" id="PF13439"/>
    </source>
</evidence>
<protein>
    <submittedName>
        <fullName evidence="3">N-acetyl-alpha-D-glucosaminyl L-malate synthase BshA</fullName>
    </submittedName>
</protein>
<dbReference type="GO" id="GO:0071793">
    <property type="term" value="P:bacillithiol biosynthetic process"/>
    <property type="evidence" value="ECO:0007669"/>
    <property type="project" value="InterPro"/>
</dbReference>
<evidence type="ECO:0000313" key="4">
    <source>
        <dbReference type="Proteomes" id="UP000589520"/>
    </source>
</evidence>
<dbReference type="InterPro" id="IPR028098">
    <property type="entry name" value="Glyco_trans_4-like_N"/>
</dbReference>
<comment type="caution">
    <text evidence="3">The sequence shown here is derived from an EMBL/GenBank/DDBJ whole genome shotgun (WGS) entry which is preliminary data.</text>
</comment>
<dbReference type="InterPro" id="IPR001296">
    <property type="entry name" value="Glyco_trans_1"/>
</dbReference>
<evidence type="ECO:0000313" key="3">
    <source>
        <dbReference type="EMBL" id="NYF80917.1"/>
    </source>
</evidence>
<dbReference type="PANTHER" id="PTHR45947">
    <property type="entry name" value="SULFOQUINOVOSYL TRANSFERASE SQD2"/>
    <property type="match status" value="1"/>
</dbReference>
<reference evidence="3 4" key="1">
    <citation type="submission" date="2020-07" db="EMBL/GenBank/DDBJ databases">
        <title>Genomic Encyclopedia of Type Strains, Phase IV (KMG-V): Genome sequencing to study the core and pangenomes of soil and plant-associated prokaryotes.</title>
        <authorList>
            <person name="Whitman W."/>
        </authorList>
    </citation>
    <scope>NUCLEOTIDE SEQUENCE [LARGE SCALE GENOMIC DNA]</scope>
    <source>
        <strain evidence="3 4">X4EP2</strain>
    </source>
</reference>
<dbReference type="SUPFAM" id="SSF53756">
    <property type="entry name" value="UDP-Glycosyltransferase/glycogen phosphorylase"/>
    <property type="match status" value="1"/>
</dbReference>
<dbReference type="AlphaFoldDB" id="A0A7Y9PJ89"/>
<dbReference type="GO" id="GO:0016757">
    <property type="term" value="F:glycosyltransferase activity"/>
    <property type="evidence" value="ECO:0007669"/>
    <property type="project" value="InterPro"/>
</dbReference>
<feature type="domain" description="Glycosyltransferase subfamily 4-like N-terminal" evidence="2">
    <location>
        <begin position="11"/>
        <end position="179"/>
    </location>
</feature>
<keyword evidence="4" id="KW-1185">Reference proteome</keyword>
<dbReference type="PANTHER" id="PTHR45947:SF3">
    <property type="entry name" value="SULFOQUINOVOSYL TRANSFERASE SQD2"/>
    <property type="match status" value="1"/>
</dbReference>
<evidence type="ECO:0000259" key="1">
    <source>
        <dbReference type="Pfam" id="PF00534"/>
    </source>
</evidence>
<dbReference type="NCBIfam" id="TIGR03999">
    <property type="entry name" value="thiol_BshA"/>
    <property type="match status" value="1"/>
</dbReference>
<dbReference type="Pfam" id="PF13439">
    <property type="entry name" value="Glyco_transf_4"/>
    <property type="match status" value="1"/>
</dbReference>
<dbReference type="Gene3D" id="3.40.50.2000">
    <property type="entry name" value="Glycogen Phosphorylase B"/>
    <property type="match status" value="2"/>
</dbReference>
<proteinExistence type="predicted"/>
<dbReference type="RefSeq" id="WP_179492651.1">
    <property type="nucleotide sequence ID" value="NZ_JACCCW010000002.1"/>
</dbReference>
<gene>
    <name evidence="3" type="ORF">HDF17_003237</name>
</gene>
<feature type="domain" description="Glycosyl transferase family 1" evidence="1">
    <location>
        <begin position="196"/>
        <end position="352"/>
    </location>
</feature>
<dbReference type="EMBL" id="JACCCW010000002">
    <property type="protein sequence ID" value="NYF80917.1"/>
    <property type="molecule type" value="Genomic_DNA"/>
</dbReference>
<name>A0A7Y9PJ89_9BACT</name>
<dbReference type="Proteomes" id="UP000589520">
    <property type="component" value="Unassembled WGS sequence"/>
</dbReference>
<accession>A0A7Y9PJ89</accession>
<organism evidence="3 4">
    <name type="scientific">Granulicella arctica</name>
    <dbReference type="NCBI Taxonomy" id="940613"/>
    <lineage>
        <taxon>Bacteria</taxon>
        <taxon>Pseudomonadati</taxon>
        <taxon>Acidobacteriota</taxon>
        <taxon>Terriglobia</taxon>
        <taxon>Terriglobales</taxon>
        <taxon>Acidobacteriaceae</taxon>
        <taxon>Granulicella</taxon>
    </lineage>
</organism>
<dbReference type="InterPro" id="IPR050194">
    <property type="entry name" value="Glycosyltransferase_grp1"/>
</dbReference>